<dbReference type="AlphaFoldDB" id="A0A2H0W7K8"/>
<evidence type="ECO:0000256" key="2">
    <source>
        <dbReference type="RuleBase" id="RU003616"/>
    </source>
</evidence>
<gene>
    <name evidence="4" type="ORF">COT78_00070</name>
</gene>
<dbReference type="CDD" id="cd06464">
    <property type="entry name" value="ACD_sHsps-like"/>
    <property type="match status" value="1"/>
</dbReference>
<dbReference type="Proteomes" id="UP000231382">
    <property type="component" value="Unassembled WGS sequence"/>
</dbReference>
<accession>A0A2H0W7K8</accession>
<name>A0A2H0W7K8_9BACT</name>
<reference evidence="5" key="1">
    <citation type="submission" date="2017-09" db="EMBL/GenBank/DDBJ databases">
        <title>Depth-based differentiation of microbial function through sediment-hosted aquifers and enrichment of novel symbionts in the deep terrestrial subsurface.</title>
        <authorList>
            <person name="Probst A.J."/>
            <person name="Ladd B."/>
            <person name="Jarett J.K."/>
            <person name="Geller-Mcgrath D.E."/>
            <person name="Sieber C.M.K."/>
            <person name="Emerson J.B."/>
            <person name="Anantharaman K."/>
            <person name="Thomas B.C."/>
            <person name="Malmstrom R."/>
            <person name="Stieglmeier M."/>
            <person name="Klingl A."/>
            <person name="Woyke T."/>
            <person name="Ryan C.M."/>
            <person name="Banfield J.F."/>
        </authorList>
    </citation>
    <scope>NUCLEOTIDE SEQUENCE [LARGE SCALE GENOMIC DNA]</scope>
</reference>
<comment type="caution">
    <text evidence="4">The sequence shown here is derived from an EMBL/GenBank/DDBJ whole genome shotgun (WGS) entry which is preliminary data.</text>
</comment>
<sequence>MTIRRAVSQENQNDWLSEETEGQLAIDVYQDEHSVYILAPIAGVSAADIDISITDEVITIKGSRHPGHEVAGEKHFTKECYWGGFSRSYVMPIAVNSDQSKATMKDGLLRIEIPKDEKVKTKVIKVNADTK</sequence>
<dbReference type="EMBL" id="PEZW01000001">
    <property type="protein sequence ID" value="PIS08083.1"/>
    <property type="molecule type" value="Genomic_DNA"/>
</dbReference>
<evidence type="ECO:0000313" key="4">
    <source>
        <dbReference type="EMBL" id="PIS08083.1"/>
    </source>
</evidence>
<comment type="similarity">
    <text evidence="1 2">Belongs to the small heat shock protein (HSP20) family.</text>
</comment>
<dbReference type="SUPFAM" id="SSF49764">
    <property type="entry name" value="HSP20-like chaperones"/>
    <property type="match status" value="1"/>
</dbReference>
<dbReference type="PANTHER" id="PTHR11527">
    <property type="entry name" value="HEAT-SHOCK PROTEIN 20 FAMILY MEMBER"/>
    <property type="match status" value="1"/>
</dbReference>
<proteinExistence type="inferred from homology"/>
<dbReference type="InterPro" id="IPR002068">
    <property type="entry name" value="A-crystallin/Hsp20_dom"/>
</dbReference>
<evidence type="ECO:0000259" key="3">
    <source>
        <dbReference type="PROSITE" id="PS01031"/>
    </source>
</evidence>
<organism evidence="4 5">
    <name type="scientific">Candidatus Berkelbacteria bacterium CG10_big_fil_rev_8_21_14_0_10_43_13</name>
    <dbReference type="NCBI Taxonomy" id="1974514"/>
    <lineage>
        <taxon>Bacteria</taxon>
        <taxon>Candidatus Berkelbacteria</taxon>
    </lineage>
</organism>
<evidence type="ECO:0000256" key="1">
    <source>
        <dbReference type="PROSITE-ProRule" id="PRU00285"/>
    </source>
</evidence>
<evidence type="ECO:0000313" key="5">
    <source>
        <dbReference type="Proteomes" id="UP000231382"/>
    </source>
</evidence>
<feature type="domain" description="SHSP" evidence="3">
    <location>
        <begin position="17"/>
        <end position="129"/>
    </location>
</feature>
<dbReference type="Gene3D" id="2.60.40.790">
    <property type="match status" value="1"/>
</dbReference>
<dbReference type="InterPro" id="IPR031107">
    <property type="entry name" value="Small_HSP"/>
</dbReference>
<protein>
    <recommendedName>
        <fullName evidence="3">SHSP domain-containing protein</fullName>
    </recommendedName>
</protein>
<dbReference type="Pfam" id="PF00011">
    <property type="entry name" value="HSP20"/>
    <property type="match status" value="1"/>
</dbReference>
<dbReference type="InterPro" id="IPR008978">
    <property type="entry name" value="HSP20-like_chaperone"/>
</dbReference>
<dbReference type="PROSITE" id="PS01031">
    <property type="entry name" value="SHSP"/>
    <property type="match status" value="1"/>
</dbReference>